<proteinExistence type="predicted"/>
<dbReference type="AlphaFoldDB" id="A0A7X6I0N4"/>
<protein>
    <submittedName>
        <fullName evidence="2">Phosphoesterase PA-phosphatase</fullName>
    </submittedName>
</protein>
<feature type="transmembrane region" description="Helical" evidence="1">
    <location>
        <begin position="12"/>
        <end position="37"/>
    </location>
</feature>
<dbReference type="EMBL" id="JAAVJD010000214">
    <property type="protein sequence ID" value="NJQ07906.1"/>
    <property type="molecule type" value="Genomic_DNA"/>
</dbReference>
<comment type="caution">
    <text evidence="2">The sequence shown here is derived from an EMBL/GenBank/DDBJ whole genome shotgun (WGS) entry which is preliminary data.</text>
</comment>
<feature type="transmembrane region" description="Helical" evidence="1">
    <location>
        <begin position="43"/>
        <end position="71"/>
    </location>
</feature>
<reference evidence="2 3" key="1">
    <citation type="submission" date="2020-03" db="EMBL/GenBank/DDBJ databases">
        <title>Draft genome of Streptomyces sp. ventii, isolated from the Axial Seamount in the Pacific Ocean, and resequencing of the two type strains Streptomyces lonarensis strain NCL 716 and Streptomyces bohaiensis strain 11A07.</title>
        <authorList>
            <person name="Loughran R.M."/>
            <person name="Pfannmuller K.M."/>
            <person name="Wasson B.J."/>
            <person name="Deadmond M.C."/>
            <person name="Paddock B.E."/>
            <person name="Koyack M.J."/>
            <person name="Gallegos D.A."/>
            <person name="Mitchell E.A."/>
            <person name="Ushijima B."/>
            <person name="Saw J.H."/>
            <person name="Mcphail K.L."/>
            <person name="Videau P."/>
        </authorList>
    </citation>
    <scope>NUCLEOTIDE SEQUENCE [LARGE SCALE GENOMIC DNA]</scope>
    <source>
        <strain evidence="2 3">NCL716</strain>
    </source>
</reference>
<dbReference type="Gene3D" id="1.20.144.10">
    <property type="entry name" value="Phosphatidic acid phosphatase type 2/haloperoxidase"/>
    <property type="match status" value="1"/>
</dbReference>
<keyword evidence="1" id="KW-0812">Transmembrane</keyword>
<feature type="transmembrane region" description="Helical" evidence="1">
    <location>
        <begin position="83"/>
        <end position="104"/>
    </location>
</feature>
<evidence type="ECO:0000313" key="3">
    <source>
        <dbReference type="Proteomes" id="UP000578686"/>
    </source>
</evidence>
<keyword evidence="1" id="KW-0472">Membrane</keyword>
<organism evidence="2 3">
    <name type="scientific">Streptomyces lonarensis</name>
    <dbReference type="NCBI Taxonomy" id="700599"/>
    <lineage>
        <taxon>Bacteria</taxon>
        <taxon>Bacillati</taxon>
        <taxon>Actinomycetota</taxon>
        <taxon>Actinomycetes</taxon>
        <taxon>Kitasatosporales</taxon>
        <taxon>Streptomycetaceae</taxon>
        <taxon>Streptomyces</taxon>
    </lineage>
</organism>
<accession>A0A7X6I0N4</accession>
<keyword evidence="1" id="KW-1133">Transmembrane helix</keyword>
<keyword evidence="3" id="KW-1185">Reference proteome</keyword>
<evidence type="ECO:0000256" key="1">
    <source>
        <dbReference type="SAM" id="Phobius"/>
    </source>
</evidence>
<feature type="transmembrane region" description="Helical" evidence="1">
    <location>
        <begin position="138"/>
        <end position="164"/>
    </location>
</feature>
<sequence>MPVAEAWREPRLARWVTEACSPGVLLLIVLCAVGLHATGSAAGLGWALLTVLLCCVLPYGFVLFGVARGWWADWHITDREQRTVPLLVGVGCVAVAVVLLWSLPGAPRDLAALVVAILAGGATTVAVTLWWKISVHTAVAAGATAVLITTFGQALLLTALLPLLTGWSRVALRDHTLAQVVAGGAQGALIGAVGYSLLR</sequence>
<feature type="transmembrane region" description="Helical" evidence="1">
    <location>
        <begin position="110"/>
        <end position="131"/>
    </location>
</feature>
<dbReference type="Proteomes" id="UP000578686">
    <property type="component" value="Unassembled WGS sequence"/>
</dbReference>
<evidence type="ECO:0000313" key="2">
    <source>
        <dbReference type="EMBL" id="NJQ07906.1"/>
    </source>
</evidence>
<name>A0A7X6I0N4_9ACTN</name>
<feature type="transmembrane region" description="Helical" evidence="1">
    <location>
        <begin position="176"/>
        <end position="198"/>
    </location>
</feature>
<gene>
    <name evidence="2" type="ORF">HCN56_20540</name>
</gene>